<keyword evidence="3" id="KW-1185">Reference proteome</keyword>
<reference evidence="2 3" key="1">
    <citation type="submission" date="2016-06" db="EMBL/GenBank/DDBJ databases">
        <authorList>
            <person name="Kjaerup R.B."/>
            <person name="Dalgaard T.S."/>
            <person name="Juul-Madsen H.R."/>
        </authorList>
    </citation>
    <scope>NUCLEOTIDE SEQUENCE [LARGE SCALE GENOMIC DNA]</scope>
</reference>
<name>A0A1X7RKM1_ZYMT9</name>
<protein>
    <submittedName>
        <fullName evidence="2">Uncharacterized protein</fullName>
    </submittedName>
</protein>
<feature type="region of interest" description="Disordered" evidence="1">
    <location>
        <begin position="270"/>
        <end position="522"/>
    </location>
</feature>
<dbReference type="EMBL" id="LT853693">
    <property type="protein sequence ID" value="SMQ47962.1"/>
    <property type="molecule type" value="Genomic_DNA"/>
</dbReference>
<evidence type="ECO:0000313" key="2">
    <source>
        <dbReference type="EMBL" id="SMQ47962.1"/>
    </source>
</evidence>
<dbReference type="STRING" id="1276538.A0A1X7RKM1"/>
<feature type="compositionally biased region" description="Basic and acidic residues" evidence="1">
    <location>
        <begin position="500"/>
        <end position="510"/>
    </location>
</feature>
<dbReference type="Proteomes" id="UP000215127">
    <property type="component" value="Chromosome 2"/>
</dbReference>
<feature type="region of interest" description="Disordered" evidence="1">
    <location>
        <begin position="109"/>
        <end position="251"/>
    </location>
</feature>
<organism evidence="2 3">
    <name type="scientific">Zymoseptoria tritici (strain ST99CH_3D7)</name>
    <dbReference type="NCBI Taxonomy" id="1276538"/>
    <lineage>
        <taxon>Eukaryota</taxon>
        <taxon>Fungi</taxon>
        <taxon>Dikarya</taxon>
        <taxon>Ascomycota</taxon>
        <taxon>Pezizomycotina</taxon>
        <taxon>Dothideomycetes</taxon>
        <taxon>Dothideomycetidae</taxon>
        <taxon>Mycosphaerellales</taxon>
        <taxon>Mycosphaerellaceae</taxon>
        <taxon>Zymoseptoria</taxon>
    </lineage>
</organism>
<dbReference type="AlphaFoldDB" id="A0A1X7RKM1"/>
<evidence type="ECO:0000256" key="1">
    <source>
        <dbReference type="SAM" id="MobiDB-lite"/>
    </source>
</evidence>
<gene>
    <name evidence="2" type="ORF">ZT3D7_G3111</name>
</gene>
<evidence type="ECO:0000313" key="3">
    <source>
        <dbReference type="Proteomes" id="UP000215127"/>
    </source>
</evidence>
<feature type="compositionally biased region" description="Low complexity" evidence="1">
    <location>
        <begin position="155"/>
        <end position="168"/>
    </location>
</feature>
<feature type="compositionally biased region" description="Acidic residues" evidence="1">
    <location>
        <begin position="173"/>
        <end position="185"/>
    </location>
</feature>
<accession>A0A1X7RKM1</accession>
<feature type="compositionally biased region" description="Low complexity" evidence="1">
    <location>
        <begin position="434"/>
        <end position="447"/>
    </location>
</feature>
<feature type="compositionally biased region" description="Acidic residues" evidence="1">
    <location>
        <begin position="114"/>
        <end position="129"/>
    </location>
</feature>
<sequence length="815" mass="89512">MPTKPRSTKCPTVHTTLQAIHRTNGTLKTRADQDALLRKLLHNHDPALDEAQVTAELATYRRQLSHMLGRHGERDVRDKNYSIKAKAIHNLFVVGPVGMLDQSFLDTMDAFTDSGDDEDAEGEDEDADGSEAMPGPPSKPFKSTPIKLKLHKARASSATAAPTRSRTGAGLGEDFDFQASEEDDNRAESEPATPQSEPRPRSKLPARKGASRDIKPLSKTSNSHKRKASTIITIDDSEDVARPKSKQRLMAPVSNAAAEWAVPAGYTSARAQEAIPGSSRLRAPINYEETEDDLLPSLPPRPNIPKAHFGEMAGGKSKRRDRSSSEYQDDDETEPTAKRQKTMPHSTAPAKMTAPVTSEAVTKSKRRDRTTSEHDDNDETEPMAKRQKTVSTLTAHAKETTSVVSGTSTPDVLSAQHPLFEPAAAKSDKRPGRQMSDSSPLSDPMSQISVPETTAAPSGGSMAPPSLDAAAQIIGMPSEAPTAPPSLDASTQTTAPTPRADQETTTRKPTPEPYRWVPYNGPVDRNDPVDGKWVSRNMESAGDELFTSVLAYCQLNNIDPEARSTFVPKPSPELAALYEKMFGVEDWRMKVSDLEVNNQDSECQQVYTLMGLLGTGIRSLVFESGLPWDFQEKLETFLGAELDVLKGVLAKFYRHNYDGFVRKIKEAQILKPEFQEDQVAAHASQLANQLTEILRPHFLLLQKGNPPEDPLDVQHWGYYLKEAFSKAIIVKQMISASPFGPFTLGDAVFGTPVDRVNQKPRYEFSQGKAQNVFYGVLPGIVRNTPDGRMVTWSKTLLIPYKARSAGHTERSEASV</sequence>
<feature type="compositionally biased region" description="Polar residues" evidence="1">
    <location>
        <begin position="389"/>
        <end position="411"/>
    </location>
</feature>
<proteinExistence type="predicted"/>